<dbReference type="SUPFAM" id="SSF52540">
    <property type="entry name" value="P-loop containing nucleoside triphosphate hydrolases"/>
    <property type="match status" value="1"/>
</dbReference>
<protein>
    <submittedName>
        <fullName evidence="2">Uncharacterized protein</fullName>
    </submittedName>
</protein>
<dbReference type="Proteomes" id="UP000821866">
    <property type="component" value="Chromosome 10"/>
</dbReference>
<evidence type="ECO:0000313" key="2">
    <source>
        <dbReference type="EMBL" id="KAH8037413.1"/>
    </source>
</evidence>
<gene>
    <name evidence="2" type="ORF">HPB51_009968</name>
</gene>
<keyword evidence="3" id="KW-1185">Reference proteome</keyword>
<dbReference type="EMBL" id="JABSTU010000002">
    <property type="protein sequence ID" value="KAH8037413.1"/>
    <property type="molecule type" value="Genomic_DNA"/>
</dbReference>
<comment type="caution">
    <text evidence="2">The sequence shown here is derived from an EMBL/GenBank/DDBJ whole genome shotgun (WGS) entry which is preliminary data.</text>
</comment>
<dbReference type="InterPro" id="IPR027417">
    <property type="entry name" value="P-loop_NTPase"/>
</dbReference>
<proteinExistence type="predicted"/>
<dbReference type="Pfam" id="PF00071">
    <property type="entry name" value="Ras"/>
    <property type="match status" value="1"/>
</dbReference>
<name>A0A9J6ETB0_RHIMP</name>
<dbReference type="AlphaFoldDB" id="A0A9J6ETB0"/>
<dbReference type="GO" id="GO:0005525">
    <property type="term" value="F:GTP binding"/>
    <property type="evidence" value="ECO:0007669"/>
    <property type="project" value="InterPro"/>
</dbReference>
<accession>A0A9J6ETB0</accession>
<dbReference type="GO" id="GO:0003924">
    <property type="term" value="F:GTPase activity"/>
    <property type="evidence" value="ECO:0007669"/>
    <property type="project" value="InterPro"/>
</dbReference>
<dbReference type="PRINTS" id="PR00449">
    <property type="entry name" value="RASTRNSFRMNG"/>
</dbReference>
<dbReference type="Gene3D" id="3.40.50.300">
    <property type="entry name" value="P-loop containing nucleotide triphosphate hydrolases"/>
    <property type="match status" value="1"/>
</dbReference>
<organism evidence="2 3">
    <name type="scientific">Rhipicephalus microplus</name>
    <name type="common">Cattle tick</name>
    <name type="synonym">Boophilus microplus</name>
    <dbReference type="NCBI Taxonomy" id="6941"/>
    <lineage>
        <taxon>Eukaryota</taxon>
        <taxon>Metazoa</taxon>
        <taxon>Ecdysozoa</taxon>
        <taxon>Arthropoda</taxon>
        <taxon>Chelicerata</taxon>
        <taxon>Arachnida</taxon>
        <taxon>Acari</taxon>
        <taxon>Parasitiformes</taxon>
        <taxon>Ixodida</taxon>
        <taxon>Ixodoidea</taxon>
        <taxon>Ixodidae</taxon>
        <taxon>Rhipicephalinae</taxon>
        <taxon>Rhipicephalus</taxon>
        <taxon>Boophilus</taxon>
    </lineage>
</organism>
<dbReference type="InterPro" id="IPR001806">
    <property type="entry name" value="Small_GTPase"/>
</dbReference>
<reference evidence="2" key="2">
    <citation type="submission" date="2021-09" db="EMBL/GenBank/DDBJ databases">
        <authorList>
            <person name="Jia N."/>
            <person name="Wang J."/>
            <person name="Shi W."/>
            <person name="Du L."/>
            <person name="Sun Y."/>
            <person name="Zhan W."/>
            <person name="Jiang J."/>
            <person name="Wang Q."/>
            <person name="Zhang B."/>
            <person name="Ji P."/>
            <person name="Sakyi L.B."/>
            <person name="Cui X."/>
            <person name="Yuan T."/>
            <person name="Jiang B."/>
            <person name="Yang W."/>
            <person name="Lam T.T.-Y."/>
            <person name="Chang Q."/>
            <person name="Ding S."/>
            <person name="Wang X."/>
            <person name="Zhu J."/>
            <person name="Ruan X."/>
            <person name="Zhao L."/>
            <person name="Wei J."/>
            <person name="Que T."/>
            <person name="Du C."/>
            <person name="Cheng J."/>
            <person name="Dai P."/>
            <person name="Han X."/>
            <person name="Huang E."/>
            <person name="Gao Y."/>
            <person name="Liu J."/>
            <person name="Shao H."/>
            <person name="Ye R."/>
            <person name="Li L."/>
            <person name="Wei W."/>
            <person name="Wang X."/>
            <person name="Wang C."/>
            <person name="Huo Q."/>
            <person name="Li W."/>
            <person name="Guo W."/>
            <person name="Chen H."/>
            <person name="Chen S."/>
            <person name="Zhou L."/>
            <person name="Zhou L."/>
            <person name="Ni X."/>
            <person name="Tian J."/>
            <person name="Zhou Y."/>
            <person name="Sheng Y."/>
            <person name="Liu T."/>
            <person name="Pan Y."/>
            <person name="Xia L."/>
            <person name="Li J."/>
            <person name="Zhao F."/>
            <person name="Cao W."/>
        </authorList>
    </citation>
    <scope>NUCLEOTIDE SEQUENCE</scope>
    <source>
        <strain evidence="2">Rmic-2018</strain>
        <tissue evidence="2">Larvae</tissue>
    </source>
</reference>
<feature type="region of interest" description="Disordered" evidence="1">
    <location>
        <begin position="1"/>
        <end position="30"/>
    </location>
</feature>
<evidence type="ECO:0000313" key="3">
    <source>
        <dbReference type="Proteomes" id="UP000821866"/>
    </source>
</evidence>
<reference evidence="2" key="1">
    <citation type="journal article" date="2020" name="Cell">
        <title>Large-Scale Comparative Analyses of Tick Genomes Elucidate Their Genetic Diversity and Vector Capacities.</title>
        <authorList>
            <consortium name="Tick Genome and Microbiome Consortium (TIGMIC)"/>
            <person name="Jia N."/>
            <person name="Wang J."/>
            <person name="Shi W."/>
            <person name="Du L."/>
            <person name="Sun Y."/>
            <person name="Zhan W."/>
            <person name="Jiang J.F."/>
            <person name="Wang Q."/>
            <person name="Zhang B."/>
            <person name="Ji P."/>
            <person name="Bell-Sakyi L."/>
            <person name="Cui X.M."/>
            <person name="Yuan T.T."/>
            <person name="Jiang B.G."/>
            <person name="Yang W.F."/>
            <person name="Lam T.T."/>
            <person name="Chang Q.C."/>
            <person name="Ding S.J."/>
            <person name="Wang X.J."/>
            <person name="Zhu J.G."/>
            <person name="Ruan X.D."/>
            <person name="Zhao L."/>
            <person name="Wei J.T."/>
            <person name="Ye R.Z."/>
            <person name="Que T.C."/>
            <person name="Du C.H."/>
            <person name="Zhou Y.H."/>
            <person name="Cheng J.X."/>
            <person name="Dai P.F."/>
            <person name="Guo W.B."/>
            <person name="Han X.H."/>
            <person name="Huang E.J."/>
            <person name="Li L.F."/>
            <person name="Wei W."/>
            <person name="Gao Y.C."/>
            <person name="Liu J.Z."/>
            <person name="Shao H.Z."/>
            <person name="Wang X."/>
            <person name="Wang C.C."/>
            <person name="Yang T.C."/>
            <person name="Huo Q.B."/>
            <person name="Li W."/>
            <person name="Chen H.Y."/>
            <person name="Chen S.E."/>
            <person name="Zhou L.G."/>
            <person name="Ni X.B."/>
            <person name="Tian J.H."/>
            <person name="Sheng Y."/>
            <person name="Liu T."/>
            <person name="Pan Y.S."/>
            <person name="Xia L.Y."/>
            <person name="Li J."/>
            <person name="Zhao F."/>
            <person name="Cao W.C."/>
        </authorList>
    </citation>
    <scope>NUCLEOTIDE SEQUENCE</scope>
    <source>
        <strain evidence="2">Rmic-2018</strain>
    </source>
</reference>
<evidence type="ECO:0000256" key="1">
    <source>
        <dbReference type="SAM" id="MobiDB-lite"/>
    </source>
</evidence>
<sequence>MAAASDSDGGAGLRVVGNGQDKQRLQSRGSAGYLLEDPDADDIIHKTILVGDSGVGKTSLLVQFDQGKFQTGSFSATVGIGFTVSYAVIGTNCAHSMTHAFGNSKTNSPLKK</sequence>